<proteinExistence type="predicted"/>
<evidence type="ECO:0000313" key="3">
    <source>
        <dbReference type="Proteomes" id="UP000054893"/>
    </source>
</evidence>
<evidence type="ECO:0000256" key="1">
    <source>
        <dbReference type="SAM" id="MobiDB-lite"/>
    </source>
</evidence>
<organism evidence="2 3">
    <name type="scientific">Caballeronia sordidicola</name>
    <name type="common">Burkholderia sordidicola</name>
    <dbReference type="NCBI Taxonomy" id="196367"/>
    <lineage>
        <taxon>Bacteria</taxon>
        <taxon>Pseudomonadati</taxon>
        <taxon>Pseudomonadota</taxon>
        <taxon>Betaproteobacteria</taxon>
        <taxon>Burkholderiales</taxon>
        <taxon>Burkholderiaceae</taxon>
        <taxon>Caballeronia</taxon>
    </lineage>
</organism>
<reference evidence="2 3" key="1">
    <citation type="submission" date="2016-01" db="EMBL/GenBank/DDBJ databases">
        <authorList>
            <person name="Oliw E.H."/>
        </authorList>
    </citation>
    <scope>NUCLEOTIDE SEQUENCE [LARGE SCALE GENOMIC DNA]</scope>
    <source>
        <strain evidence="2">LMG 22029</strain>
    </source>
</reference>
<name>A0A158IDL8_CABSO</name>
<accession>A0A158IDL8</accession>
<sequence length="87" mass="9888">MELTKTSNRVIGTLKYRDRTYTGPIIRSPGRFPAQWPDLGIANYREMTDGLIQKGRRQTRVRHHQQSGPALSQPSTAANREPRIKAS</sequence>
<evidence type="ECO:0000313" key="2">
    <source>
        <dbReference type="EMBL" id="SAL54644.1"/>
    </source>
</evidence>
<dbReference type="Proteomes" id="UP000054893">
    <property type="component" value="Unassembled WGS sequence"/>
</dbReference>
<protein>
    <submittedName>
        <fullName evidence="2">Uncharacterized protein</fullName>
    </submittedName>
</protein>
<gene>
    <name evidence="2" type="ORF">AWB64_06023</name>
</gene>
<feature type="region of interest" description="Disordered" evidence="1">
    <location>
        <begin position="51"/>
        <end position="87"/>
    </location>
</feature>
<dbReference type="EMBL" id="FCOC02000035">
    <property type="protein sequence ID" value="SAL54644.1"/>
    <property type="molecule type" value="Genomic_DNA"/>
</dbReference>
<feature type="compositionally biased region" description="Basic residues" evidence="1">
    <location>
        <begin position="54"/>
        <end position="65"/>
    </location>
</feature>
<feature type="compositionally biased region" description="Polar residues" evidence="1">
    <location>
        <begin position="66"/>
        <end position="78"/>
    </location>
</feature>
<dbReference type="AlphaFoldDB" id="A0A158IDL8"/>